<sequence length="176" mass="19764">MNRFLQPLLLIVALTMLSSYRPMTSVSQLVADWQRAKDYTKEYLDAMPEDGTGYKPTPDVRSFAEQMLHLASANFGFAASATGKPNPYTGKSLEKMDDLKTKAALTKVVMESYDFVIDGLKGLTDAQLAENVKMGNREIPRELAYAKAFEHQTHHRGQATVYLRMKGVKPPNEKLF</sequence>
<gene>
    <name evidence="4" type="ORF">AWR27_17785</name>
</gene>
<dbReference type="STRING" id="1178516.AWR27_17785"/>
<proteinExistence type="inferred from homology"/>
<keyword evidence="5" id="KW-1185">Reference proteome</keyword>
<comment type="similarity">
    <text evidence="1">Belongs to the DinB family.</text>
</comment>
<dbReference type="KEGG" id="smon:AWR27_17785"/>
<reference evidence="4 5" key="1">
    <citation type="submission" date="2016-01" db="EMBL/GenBank/DDBJ databases">
        <authorList>
            <person name="Oliw E.H."/>
        </authorList>
    </citation>
    <scope>NUCLEOTIDE SEQUENCE [LARGE SCALE GENOMIC DNA]</scope>
    <source>
        <strain evidence="4 5">DY10</strain>
    </source>
</reference>
<feature type="binding site" evidence="3">
    <location>
        <position position="69"/>
    </location>
    <ligand>
        <name>a divalent metal cation</name>
        <dbReference type="ChEBI" id="CHEBI:60240"/>
    </ligand>
</feature>
<feature type="binding site" evidence="3">
    <location>
        <position position="155"/>
    </location>
    <ligand>
        <name>a divalent metal cation</name>
        <dbReference type="ChEBI" id="CHEBI:60240"/>
    </ligand>
</feature>
<evidence type="ECO:0000256" key="2">
    <source>
        <dbReference type="ARBA" id="ARBA00022723"/>
    </source>
</evidence>
<dbReference type="InterPro" id="IPR007837">
    <property type="entry name" value="DinB"/>
</dbReference>
<dbReference type="AlphaFoldDB" id="A0A1P9X048"/>
<dbReference type="OrthoDB" id="119432at2"/>
<evidence type="ECO:0000313" key="5">
    <source>
        <dbReference type="Proteomes" id="UP000187941"/>
    </source>
</evidence>
<evidence type="ECO:0000313" key="4">
    <source>
        <dbReference type="EMBL" id="AQG81009.1"/>
    </source>
</evidence>
<protein>
    <submittedName>
        <fullName evidence="4">Damage-inducible protein DinB</fullName>
    </submittedName>
</protein>
<name>A0A1P9X048_9BACT</name>
<dbReference type="EMBL" id="CP014263">
    <property type="protein sequence ID" value="AQG81009.1"/>
    <property type="molecule type" value="Genomic_DNA"/>
</dbReference>
<evidence type="ECO:0000256" key="1">
    <source>
        <dbReference type="ARBA" id="ARBA00008635"/>
    </source>
</evidence>
<dbReference type="InterPro" id="IPR034660">
    <property type="entry name" value="DinB/YfiT-like"/>
</dbReference>
<dbReference type="Pfam" id="PF05163">
    <property type="entry name" value="DinB"/>
    <property type="match status" value="1"/>
</dbReference>
<dbReference type="RefSeq" id="WP_077132472.1">
    <property type="nucleotide sequence ID" value="NZ_CP014263.1"/>
</dbReference>
<evidence type="ECO:0000256" key="3">
    <source>
        <dbReference type="PIRSR" id="PIRSR607837-1"/>
    </source>
</evidence>
<feature type="binding site" evidence="3">
    <location>
        <position position="151"/>
    </location>
    <ligand>
        <name>a divalent metal cation</name>
        <dbReference type="ChEBI" id="CHEBI:60240"/>
    </ligand>
</feature>
<accession>A0A1P9X048</accession>
<organism evidence="4 5">
    <name type="scientific">Spirosoma montaniterrae</name>
    <dbReference type="NCBI Taxonomy" id="1178516"/>
    <lineage>
        <taxon>Bacteria</taxon>
        <taxon>Pseudomonadati</taxon>
        <taxon>Bacteroidota</taxon>
        <taxon>Cytophagia</taxon>
        <taxon>Cytophagales</taxon>
        <taxon>Cytophagaceae</taxon>
        <taxon>Spirosoma</taxon>
    </lineage>
</organism>
<dbReference type="Gene3D" id="1.20.120.450">
    <property type="entry name" value="dinb family like domain"/>
    <property type="match status" value="1"/>
</dbReference>
<dbReference type="Proteomes" id="UP000187941">
    <property type="component" value="Chromosome"/>
</dbReference>
<dbReference type="SUPFAM" id="SSF109854">
    <property type="entry name" value="DinB/YfiT-like putative metalloenzymes"/>
    <property type="match status" value="1"/>
</dbReference>
<keyword evidence="2 3" id="KW-0479">Metal-binding</keyword>
<dbReference type="GO" id="GO:0046872">
    <property type="term" value="F:metal ion binding"/>
    <property type="evidence" value="ECO:0007669"/>
    <property type="project" value="UniProtKB-KW"/>
</dbReference>